<dbReference type="PROSITE" id="PS50835">
    <property type="entry name" value="IG_LIKE"/>
    <property type="match status" value="2"/>
</dbReference>
<comment type="caution">
    <text evidence="2">The sequence shown here is derived from an EMBL/GenBank/DDBJ whole genome shotgun (WGS) entry which is preliminary data.</text>
</comment>
<dbReference type="SMART" id="SM00408">
    <property type="entry name" value="IGc2"/>
    <property type="match status" value="1"/>
</dbReference>
<feature type="domain" description="Ig-like" evidence="1">
    <location>
        <begin position="153"/>
        <end position="205"/>
    </location>
</feature>
<dbReference type="AlphaFoldDB" id="A0A6A0GUT8"/>
<dbReference type="SMART" id="SM00409">
    <property type="entry name" value="IG"/>
    <property type="match status" value="1"/>
</dbReference>
<dbReference type="InterPro" id="IPR003599">
    <property type="entry name" value="Ig_sub"/>
</dbReference>
<gene>
    <name evidence="2" type="ORF">HAZT_HAZT008279</name>
</gene>
<protein>
    <recommendedName>
        <fullName evidence="1">Ig-like domain-containing protein</fullName>
    </recommendedName>
</protein>
<proteinExistence type="predicted"/>
<feature type="non-terminal residue" evidence="2">
    <location>
        <position position="205"/>
    </location>
</feature>
<dbReference type="PANTHER" id="PTHR23278:SF19">
    <property type="entry name" value="OBSCURIN"/>
    <property type="match status" value="1"/>
</dbReference>
<name>A0A6A0GUT8_HYAAZ</name>
<dbReference type="Pfam" id="PF13927">
    <property type="entry name" value="Ig_3"/>
    <property type="match status" value="1"/>
</dbReference>
<reference evidence="2" key="2">
    <citation type="journal article" date="2018" name="Environ. Sci. Technol.">
        <title>The Toxicogenome of Hyalella azteca: A Model for Sediment Ecotoxicology and Evolutionary Toxicology.</title>
        <authorList>
            <person name="Poynton H.C."/>
            <person name="Hasenbein S."/>
            <person name="Benoit J.B."/>
            <person name="Sepulveda M.S."/>
            <person name="Poelchau M.F."/>
            <person name="Hughes D.S.T."/>
            <person name="Murali S.C."/>
            <person name="Chen S."/>
            <person name="Glastad K.M."/>
            <person name="Goodisman M.A.D."/>
            <person name="Werren J.H."/>
            <person name="Vineis J.H."/>
            <person name="Bowen J.L."/>
            <person name="Friedrich M."/>
            <person name="Jones J."/>
            <person name="Robertson H.M."/>
            <person name="Feyereisen R."/>
            <person name="Mechler-Hickson A."/>
            <person name="Mathers N."/>
            <person name="Lee C.E."/>
            <person name="Colbourne J.K."/>
            <person name="Biales A."/>
            <person name="Johnston J.S."/>
            <person name="Wellborn G.A."/>
            <person name="Rosendale A.J."/>
            <person name="Cridge A.G."/>
            <person name="Munoz-Torres M.C."/>
            <person name="Bain P.A."/>
            <person name="Manny A.R."/>
            <person name="Major K.M."/>
            <person name="Lambert F.N."/>
            <person name="Vulpe C.D."/>
            <person name="Tuck P."/>
            <person name="Blalock B.J."/>
            <person name="Lin Y.Y."/>
            <person name="Smith M.E."/>
            <person name="Ochoa-Acuna H."/>
            <person name="Chen M.M."/>
            <person name="Childers C.P."/>
            <person name="Qu J."/>
            <person name="Dugan S."/>
            <person name="Lee S.L."/>
            <person name="Chao H."/>
            <person name="Dinh H."/>
            <person name="Han Y."/>
            <person name="Doddapaneni H."/>
            <person name="Worley K.C."/>
            <person name="Muzny D.M."/>
            <person name="Gibbs R.A."/>
            <person name="Richards S."/>
        </authorList>
    </citation>
    <scope>NUCLEOTIDE SEQUENCE</scope>
    <source>
        <strain evidence="2">HAZT.00-mixed</strain>
        <tissue evidence="2">Whole organism</tissue>
    </source>
</reference>
<dbReference type="SUPFAM" id="SSF48726">
    <property type="entry name" value="Immunoglobulin"/>
    <property type="match status" value="1"/>
</dbReference>
<accession>A0A6A0GUT8</accession>
<organism evidence="2">
    <name type="scientific">Hyalella azteca</name>
    <name type="common">Amphipod</name>
    <dbReference type="NCBI Taxonomy" id="294128"/>
    <lineage>
        <taxon>Eukaryota</taxon>
        <taxon>Metazoa</taxon>
        <taxon>Ecdysozoa</taxon>
        <taxon>Arthropoda</taxon>
        <taxon>Crustacea</taxon>
        <taxon>Multicrustacea</taxon>
        <taxon>Malacostraca</taxon>
        <taxon>Eumalacostraca</taxon>
        <taxon>Peracarida</taxon>
        <taxon>Amphipoda</taxon>
        <taxon>Senticaudata</taxon>
        <taxon>Talitrida</taxon>
        <taxon>Talitroidea</taxon>
        <taxon>Hyalellidae</taxon>
        <taxon>Hyalella</taxon>
    </lineage>
</organism>
<evidence type="ECO:0000259" key="1">
    <source>
        <dbReference type="PROSITE" id="PS50835"/>
    </source>
</evidence>
<reference evidence="2" key="1">
    <citation type="submission" date="2014-08" db="EMBL/GenBank/DDBJ databases">
        <authorList>
            <person name="Murali S."/>
            <person name="Richards S."/>
            <person name="Bandaranaike D."/>
            <person name="Bellair M."/>
            <person name="Blankenburg K."/>
            <person name="Chao H."/>
            <person name="Dinh H."/>
            <person name="Doddapaneni H."/>
            <person name="Dugan-Rocha S."/>
            <person name="Elkadiri S."/>
            <person name="Gnanaolivu R."/>
            <person name="Hughes D."/>
            <person name="Lee S."/>
            <person name="Li M."/>
            <person name="Ming W."/>
            <person name="Munidasa M."/>
            <person name="Muniz J."/>
            <person name="Nguyen L."/>
            <person name="Osuji N."/>
            <person name="Pu L.-L."/>
            <person name="Puazo M."/>
            <person name="Skinner E."/>
            <person name="Qu C."/>
            <person name="Quiroz J."/>
            <person name="Raj R."/>
            <person name="Weissenberger G."/>
            <person name="Xin Y."/>
            <person name="Zou X."/>
            <person name="Han Y."/>
            <person name="Worley K."/>
            <person name="Muzny D."/>
            <person name="Gibbs R."/>
        </authorList>
    </citation>
    <scope>NUCLEOTIDE SEQUENCE</scope>
    <source>
        <strain evidence="2">HAZT.00-mixed</strain>
        <tissue evidence="2">Whole organism</tissue>
    </source>
</reference>
<dbReference type="InterPro" id="IPR013783">
    <property type="entry name" value="Ig-like_fold"/>
</dbReference>
<dbReference type="Gene3D" id="2.60.40.10">
    <property type="entry name" value="Immunoglobulins"/>
    <property type="match status" value="1"/>
</dbReference>
<dbReference type="PANTHER" id="PTHR23278">
    <property type="entry name" value="SIDESTEP PROTEIN"/>
    <property type="match status" value="1"/>
</dbReference>
<dbReference type="Proteomes" id="UP000711488">
    <property type="component" value="Unassembled WGS sequence"/>
</dbReference>
<dbReference type="InterPro" id="IPR007110">
    <property type="entry name" value="Ig-like_dom"/>
</dbReference>
<dbReference type="InterPro" id="IPR003598">
    <property type="entry name" value="Ig_sub2"/>
</dbReference>
<dbReference type="EMBL" id="JQDR03013683">
    <property type="protein sequence ID" value="KAA0189270.1"/>
    <property type="molecule type" value="Genomic_DNA"/>
</dbReference>
<dbReference type="InterPro" id="IPR036179">
    <property type="entry name" value="Ig-like_dom_sf"/>
</dbReference>
<reference evidence="2" key="3">
    <citation type="submission" date="2019-06" db="EMBL/GenBank/DDBJ databases">
        <authorList>
            <person name="Poynton C."/>
            <person name="Hasenbein S."/>
            <person name="Benoit J.B."/>
            <person name="Sepulveda M.S."/>
            <person name="Poelchau M.F."/>
            <person name="Murali S.C."/>
            <person name="Chen S."/>
            <person name="Glastad K.M."/>
            <person name="Werren J.H."/>
            <person name="Vineis J.H."/>
            <person name="Bowen J.L."/>
            <person name="Friedrich M."/>
            <person name="Jones J."/>
            <person name="Robertson H.M."/>
            <person name="Feyereisen R."/>
            <person name="Mechler-Hickson A."/>
            <person name="Mathers N."/>
            <person name="Lee C.E."/>
            <person name="Colbourne J.K."/>
            <person name="Biales A."/>
            <person name="Johnston J.S."/>
            <person name="Wellborn G.A."/>
            <person name="Rosendale A.J."/>
            <person name="Cridge A.G."/>
            <person name="Munoz-Torres M.C."/>
            <person name="Bain P.A."/>
            <person name="Manny A.R."/>
            <person name="Major K.M."/>
            <person name="Lambert F.N."/>
            <person name="Vulpe C.D."/>
            <person name="Tuck P."/>
            <person name="Blalock B.J."/>
            <person name="Lin Y.-Y."/>
            <person name="Smith M.E."/>
            <person name="Ochoa-Acuna H."/>
            <person name="Chen M.-J.M."/>
            <person name="Childers C.P."/>
            <person name="Qu J."/>
            <person name="Dugan S."/>
            <person name="Lee S.L."/>
            <person name="Chao H."/>
            <person name="Dinh H."/>
            <person name="Han Y."/>
            <person name="Doddapaneni H."/>
            <person name="Worley K.C."/>
            <person name="Muzny D.M."/>
            <person name="Gibbs R.A."/>
            <person name="Richards S."/>
        </authorList>
    </citation>
    <scope>NUCLEOTIDE SEQUENCE</scope>
    <source>
        <strain evidence="2">HAZT.00-mixed</strain>
        <tissue evidence="2">Whole organism</tissue>
    </source>
</reference>
<sequence length="205" mass="22098">MKVPSTPTITAVKVPSPITLSTMKVPSAPTITTVKVPLPLTLTAMKSPLTAPLASPSDEPRVELQARDSVTQLKEGESAELLCRVRANPPAHLYAWYLNGAAVVQDSVTVVRAGRLSLPSVRPHQAGRYTCEATNIIGATTSNALHITVLHKPRCAKGFQSRSERVARGDTVRVTCRVDASPATSLAYTWTRLTDDGRETLLPYM</sequence>
<evidence type="ECO:0000313" key="2">
    <source>
        <dbReference type="EMBL" id="KAA0189270.1"/>
    </source>
</evidence>
<feature type="domain" description="Ig-like" evidence="1">
    <location>
        <begin position="60"/>
        <end position="148"/>
    </location>
</feature>